<dbReference type="GeneID" id="100286463"/>
<dbReference type="AlphaFoldDB" id="B9ELN4"/>
<name>B9ELN4_SALSA</name>
<proteinExistence type="evidence at transcript level"/>
<reference evidence="1" key="3">
    <citation type="submission" date="2010-08" db="EMBL/GenBank/DDBJ databases">
        <authorList>
            <consortium name="cGRASP (B.F. Koop &amp; W.S. Davidson)"/>
        </authorList>
    </citation>
    <scope>NUCLEOTIDE SEQUENCE</scope>
    <source>
        <tissue evidence="1">Thyroid</tissue>
    </source>
</reference>
<protein>
    <submittedName>
        <fullName evidence="1">Insulin-like growth factor II</fullName>
    </submittedName>
</protein>
<sequence length="42" mass="4919">METQKRHEHHSVCHTCRRTENTRMKVIYGNPTPLALLLVLCT</sequence>
<reference evidence="1" key="1">
    <citation type="submission" date="2009-01" db="EMBL/GenBank/DDBJ databases">
        <authorList>
            <consortium name="cGRASP (B.F. Koop &amp; W.S. Davidson)"/>
            <person name="Leong J."/>
            <person name="von Schalburg K."/>
            <person name="Cooper G."/>
            <person name="Moore R."/>
            <person name="Holt R."/>
            <person name="Davidson W.S."/>
            <person name="Koop B.F."/>
        </authorList>
    </citation>
    <scope>NUCLEOTIDE SEQUENCE</scope>
    <source>
        <tissue evidence="1">Thyroid</tissue>
    </source>
</reference>
<evidence type="ECO:0000313" key="1">
    <source>
        <dbReference type="EMBL" id="ACM08431.1"/>
    </source>
</evidence>
<dbReference type="KEGG" id="sasa:100286463"/>
<dbReference type="CTD" id="3481"/>
<dbReference type="EMBL" id="BT056559">
    <property type="protein sequence ID" value="ACM08431.1"/>
    <property type="molecule type" value="mRNA"/>
</dbReference>
<dbReference type="RefSeq" id="NP_001139874.1">
    <property type="nucleotide sequence ID" value="NM_001146402.1"/>
</dbReference>
<reference evidence="1" key="2">
    <citation type="journal article" date="2010" name="BMC Genomics">
        <title>Salmo salar and Esox lucius full-length cDNA sequences reveal changes in evolutionary pressures on a post-tetraploidization genome.</title>
        <authorList>
            <person name="Leong J.S."/>
            <person name="Jantzen S.G."/>
            <person name="von Schalburg K.R."/>
            <person name="Cooper G.A."/>
            <person name="Messmer A.M."/>
            <person name="Liao N.Y."/>
            <person name="Munro S."/>
            <person name="Moore R."/>
            <person name="Holt R.A."/>
            <person name="Jones S.J."/>
            <person name="Davidson W.S."/>
            <person name="Koop B.F."/>
        </authorList>
    </citation>
    <scope>NUCLEOTIDE SEQUENCE</scope>
    <source>
        <tissue evidence="1">Thyroid</tissue>
    </source>
</reference>
<gene>
    <name evidence="1" type="primary">IGF2</name>
</gene>
<accession>B9ELN4</accession>
<organism evidence="1">
    <name type="scientific">Salmo salar</name>
    <name type="common">Atlantic salmon</name>
    <dbReference type="NCBI Taxonomy" id="8030"/>
    <lineage>
        <taxon>Eukaryota</taxon>
        <taxon>Metazoa</taxon>
        <taxon>Chordata</taxon>
        <taxon>Craniata</taxon>
        <taxon>Vertebrata</taxon>
        <taxon>Euteleostomi</taxon>
        <taxon>Actinopterygii</taxon>
        <taxon>Neopterygii</taxon>
        <taxon>Teleostei</taxon>
        <taxon>Protacanthopterygii</taxon>
        <taxon>Salmoniformes</taxon>
        <taxon>Salmonidae</taxon>
        <taxon>Salmoninae</taxon>
        <taxon>Salmo</taxon>
    </lineage>
</organism>